<dbReference type="AlphaFoldDB" id="A0A1H8G316"/>
<accession>A0A1H8G316</accession>
<feature type="region of interest" description="Disordered" evidence="1">
    <location>
        <begin position="59"/>
        <end position="78"/>
    </location>
</feature>
<dbReference type="STRING" id="1166340.SAMN05192583_2672"/>
<keyword evidence="3" id="KW-1185">Reference proteome</keyword>
<name>A0A1H8G316_9SPHN</name>
<dbReference type="Proteomes" id="UP000199206">
    <property type="component" value="Unassembled WGS sequence"/>
</dbReference>
<reference evidence="3" key="1">
    <citation type="submission" date="2016-10" db="EMBL/GenBank/DDBJ databases">
        <authorList>
            <person name="Varghese N."/>
            <person name="Submissions S."/>
        </authorList>
    </citation>
    <scope>NUCLEOTIDE SEQUENCE [LARGE SCALE GENOMIC DNA]</scope>
    <source>
        <strain evidence="3">S6-262</strain>
    </source>
</reference>
<dbReference type="OrthoDB" id="7584676at2"/>
<gene>
    <name evidence="2" type="ORF">SAMN05192583_2672</name>
</gene>
<dbReference type="EMBL" id="FOCF01000006">
    <property type="protein sequence ID" value="SEN38184.1"/>
    <property type="molecule type" value="Genomic_DNA"/>
</dbReference>
<evidence type="ECO:0000313" key="2">
    <source>
        <dbReference type="EMBL" id="SEN38184.1"/>
    </source>
</evidence>
<evidence type="ECO:0000313" key="3">
    <source>
        <dbReference type="Proteomes" id="UP000199206"/>
    </source>
</evidence>
<evidence type="ECO:0000256" key="1">
    <source>
        <dbReference type="SAM" id="MobiDB-lite"/>
    </source>
</evidence>
<dbReference type="RefSeq" id="WP_093666173.1">
    <property type="nucleotide sequence ID" value="NZ_FOCF01000006.1"/>
</dbReference>
<sequence length="78" mass="8159">MPPFVPVILLAVAADLPAKPICQDARIKPVDAAGPARPHALGKEPPAQAIYTVLRSTDGCSRPVPVSDRQVGTPAPQR</sequence>
<organism evidence="2 3">
    <name type="scientific">Sphingomonas gellani</name>
    <dbReference type="NCBI Taxonomy" id="1166340"/>
    <lineage>
        <taxon>Bacteria</taxon>
        <taxon>Pseudomonadati</taxon>
        <taxon>Pseudomonadota</taxon>
        <taxon>Alphaproteobacteria</taxon>
        <taxon>Sphingomonadales</taxon>
        <taxon>Sphingomonadaceae</taxon>
        <taxon>Sphingomonas</taxon>
    </lineage>
</organism>
<proteinExistence type="predicted"/>
<protein>
    <submittedName>
        <fullName evidence="2">Uncharacterized protein</fullName>
    </submittedName>
</protein>